<reference evidence="1" key="1">
    <citation type="submission" date="2019-10" db="EMBL/GenBank/DDBJ databases">
        <title>The sequence and de novo assembly of the wild yak genome.</title>
        <authorList>
            <person name="Liu Y."/>
        </authorList>
    </citation>
    <scope>NUCLEOTIDE SEQUENCE [LARGE SCALE GENOMIC DNA]</scope>
    <source>
        <strain evidence="1">WY2019</strain>
    </source>
</reference>
<evidence type="ECO:0000313" key="1">
    <source>
        <dbReference type="EMBL" id="MXQ81290.1"/>
    </source>
</evidence>
<gene>
    <name evidence="1" type="ORF">E5288_WYG005988</name>
</gene>
<sequence>MGNNLNACAHVPLFCEGKLSKENAESPFMLCNLADFCPSLQKNPKELSNQKDSGKSKQKFLKTWQKTYVEKHHSLLSQQMLDLRCSRIEGIDEYTVLQGKIRAVDIEGFWVFLTGPLWPEQVVCSTPIGLFRLPFQYGGFLLDLLTTIQYAAFLLATLTDAYAGASNQRFHNGFPVLLSRRCVDDAYIRGWHRIHIEMQQSSGHKLAHNRMQLSANDADGETTSSWNWLDKSPLNFVG</sequence>
<accession>A0A6B0QVW2</accession>
<proteinExistence type="predicted"/>
<evidence type="ECO:0000313" key="2">
    <source>
        <dbReference type="Proteomes" id="UP000322234"/>
    </source>
</evidence>
<comment type="caution">
    <text evidence="1">The sequence shown here is derived from an EMBL/GenBank/DDBJ whole genome shotgun (WGS) entry which is preliminary data.</text>
</comment>
<dbReference type="EMBL" id="VBQZ03000007">
    <property type="protein sequence ID" value="MXQ81290.1"/>
    <property type="molecule type" value="Genomic_DNA"/>
</dbReference>
<name>A0A6B0QVW2_9CETA</name>
<dbReference type="Proteomes" id="UP000322234">
    <property type="component" value="Unassembled WGS sequence"/>
</dbReference>
<dbReference type="AlphaFoldDB" id="A0A6B0QVW2"/>
<organism evidence="1 2">
    <name type="scientific">Bos mutus</name>
    <name type="common">wild yak</name>
    <dbReference type="NCBI Taxonomy" id="72004"/>
    <lineage>
        <taxon>Eukaryota</taxon>
        <taxon>Metazoa</taxon>
        <taxon>Chordata</taxon>
        <taxon>Craniata</taxon>
        <taxon>Vertebrata</taxon>
        <taxon>Euteleostomi</taxon>
        <taxon>Mammalia</taxon>
        <taxon>Eutheria</taxon>
        <taxon>Laurasiatheria</taxon>
        <taxon>Artiodactyla</taxon>
        <taxon>Ruminantia</taxon>
        <taxon>Pecora</taxon>
        <taxon>Bovidae</taxon>
        <taxon>Bovinae</taxon>
        <taxon>Bos</taxon>
    </lineage>
</organism>
<protein>
    <submittedName>
        <fullName evidence="1">Uncharacterized protein</fullName>
    </submittedName>
</protein>
<keyword evidence="2" id="KW-1185">Reference proteome</keyword>